<proteinExistence type="predicted"/>
<sequence>MPDLLSLLRNFKIPVVLWLDTVERHQFGRFTKRGLSGDTEQGRDLNRFRSKYNAYKKLVTAGACESNFARKFYGFINQVNAAAFHPAFQHFAHDKFQSSAILLESLSDVENLNVYAEREDSRTFDV</sequence>
<dbReference type="Proteomes" id="UP000191672">
    <property type="component" value="Unassembled WGS sequence"/>
</dbReference>
<dbReference type="EMBL" id="MDYN01000001">
    <property type="protein sequence ID" value="OQD90766.1"/>
    <property type="molecule type" value="Genomic_DNA"/>
</dbReference>
<keyword evidence="2" id="KW-1185">Reference proteome</keyword>
<comment type="caution">
    <text evidence="1">The sequence shown here is derived from an EMBL/GenBank/DDBJ whole genome shotgun (WGS) entry which is preliminary data.</text>
</comment>
<organism evidence="1 2">
    <name type="scientific">Penicillium antarcticum</name>
    <dbReference type="NCBI Taxonomy" id="416450"/>
    <lineage>
        <taxon>Eukaryota</taxon>
        <taxon>Fungi</taxon>
        <taxon>Dikarya</taxon>
        <taxon>Ascomycota</taxon>
        <taxon>Pezizomycotina</taxon>
        <taxon>Eurotiomycetes</taxon>
        <taxon>Eurotiomycetidae</taxon>
        <taxon>Eurotiales</taxon>
        <taxon>Aspergillaceae</taxon>
        <taxon>Penicillium</taxon>
    </lineage>
</organism>
<protein>
    <submittedName>
        <fullName evidence="1">Uncharacterized protein</fullName>
    </submittedName>
</protein>
<reference evidence="2" key="1">
    <citation type="journal article" date="2017" name="Nat. Microbiol.">
        <title>Global analysis of biosynthetic gene clusters reveals vast potential of secondary metabolite production in Penicillium species.</title>
        <authorList>
            <person name="Nielsen J.C."/>
            <person name="Grijseels S."/>
            <person name="Prigent S."/>
            <person name="Ji B."/>
            <person name="Dainat J."/>
            <person name="Nielsen K.F."/>
            <person name="Frisvad J.C."/>
            <person name="Workman M."/>
            <person name="Nielsen J."/>
        </authorList>
    </citation>
    <scope>NUCLEOTIDE SEQUENCE [LARGE SCALE GENOMIC DNA]</scope>
    <source>
        <strain evidence="2">IBT 31811</strain>
    </source>
</reference>
<dbReference type="AlphaFoldDB" id="A0A1V6QP97"/>
<evidence type="ECO:0000313" key="1">
    <source>
        <dbReference type="EMBL" id="OQD90766.1"/>
    </source>
</evidence>
<gene>
    <name evidence="1" type="ORF">PENANT_c001G01332</name>
</gene>
<dbReference type="STRING" id="416450.A0A1V6QP97"/>
<name>A0A1V6QP97_9EURO</name>
<accession>A0A1V6QP97</accession>
<evidence type="ECO:0000313" key="2">
    <source>
        <dbReference type="Proteomes" id="UP000191672"/>
    </source>
</evidence>